<dbReference type="Pfam" id="PF13545">
    <property type="entry name" value="HTH_Crp_2"/>
    <property type="match status" value="1"/>
</dbReference>
<evidence type="ECO:0000313" key="8">
    <source>
        <dbReference type="Proteomes" id="UP000199245"/>
    </source>
</evidence>
<keyword evidence="3" id="KW-0804">Transcription</keyword>
<evidence type="ECO:0000256" key="4">
    <source>
        <dbReference type="ARBA" id="ARBA00023231"/>
    </source>
</evidence>
<keyword evidence="2" id="KW-0238">DNA-binding</keyword>
<dbReference type="SUPFAM" id="SSF46785">
    <property type="entry name" value="Winged helix' DNA-binding domain"/>
    <property type="match status" value="1"/>
</dbReference>
<dbReference type="Gene3D" id="2.60.120.10">
    <property type="entry name" value="Jelly Rolls"/>
    <property type="match status" value="1"/>
</dbReference>
<evidence type="ECO:0000256" key="3">
    <source>
        <dbReference type="ARBA" id="ARBA00023163"/>
    </source>
</evidence>
<dbReference type="GO" id="GO:0003700">
    <property type="term" value="F:DNA-binding transcription factor activity"/>
    <property type="evidence" value="ECO:0007669"/>
    <property type="project" value="InterPro"/>
</dbReference>
<dbReference type="InterPro" id="IPR050397">
    <property type="entry name" value="Env_Response_Regulators"/>
</dbReference>
<dbReference type="SMART" id="SM00419">
    <property type="entry name" value="HTH_CRP"/>
    <property type="match status" value="1"/>
</dbReference>
<dbReference type="PANTHER" id="PTHR24567">
    <property type="entry name" value="CRP FAMILY TRANSCRIPTIONAL REGULATORY PROTEIN"/>
    <property type="match status" value="1"/>
</dbReference>
<proteinExistence type="predicted"/>
<dbReference type="FunFam" id="1.10.10.10:FF:000028">
    <property type="entry name" value="Fumarate/nitrate reduction transcriptional regulator Fnr"/>
    <property type="match status" value="1"/>
</dbReference>
<evidence type="ECO:0000259" key="5">
    <source>
        <dbReference type="PROSITE" id="PS50042"/>
    </source>
</evidence>
<dbReference type="Proteomes" id="UP000199245">
    <property type="component" value="Unassembled WGS sequence"/>
</dbReference>
<dbReference type="CDD" id="cd00038">
    <property type="entry name" value="CAP_ED"/>
    <property type="match status" value="1"/>
</dbReference>
<accession>A0A1G7NWC9</accession>
<dbReference type="EMBL" id="FMZW01000073">
    <property type="protein sequence ID" value="SDF78263.1"/>
    <property type="molecule type" value="Genomic_DNA"/>
</dbReference>
<dbReference type="PRINTS" id="PR00034">
    <property type="entry name" value="HTHCRP"/>
</dbReference>
<sequence>MTIAEPLQDSCAGATRSDCRHGRATNGCEDCKVRLFSVCAALEPSELEELDRISQAKQVPARTTLFEQSALAGSVFNVTEGVVRLYKSLPDGRRQIVGFALPGDFLGLALQDRYGVTAEAVNDVAVCRFVRSAFLAYVDGKPHLLRRLHEFAGHELSLAQDQMLLLGRRSAEEKIAAFLLNMQTRYARIGSVSVTVPLPMSRQDIADYLGLTIETVSRTLTRLAREKVVLIVPDGVRLLDLERLKLSGAS</sequence>
<dbReference type="PROSITE" id="PS51063">
    <property type="entry name" value="HTH_CRP_2"/>
    <property type="match status" value="1"/>
</dbReference>
<feature type="domain" description="HTH crp-type" evidence="6">
    <location>
        <begin position="169"/>
        <end position="242"/>
    </location>
</feature>
<organism evidence="7 8">
    <name type="scientific">Bradyrhizobium brasilense</name>
    <dbReference type="NCBI Taxonomy" id="1419277"/>
    <lineage>
        <taxon>Bacteria</taxon>
        <taxon>Pseudomonadati</taxon>
        <taxon>Pseudomonadota</taxon>
        <taxon>Alphaproteobacteria</taxon>
        <taxon>Hyphomicrobiales</taxon>
        <taxon>Nitrobacteraceae</taxon>
        <taxon>Bradyrhizobium</taxon>
    </lineage>
</organism>
<dbReference type="Pfam" id="PF00027">
    <property type="entry name" value="cNMP_binding"/>
    <property type="match status" value="1"/>
</dbReference>
<evidence type="ECO:0000259" key="6">
    <source>
        <dbReference type="PROSITE" id="PS51063"/>
    </source>
</evidence>
<feature type="domain" description="Cyclic nucleotide-binding" evidence="5">
    <location>
        <begin position="38"/>
        <end position="107"/>
    </location>
</feature>
<name>A0A1G7NWC9_9BRAD</name>
<evidence type="ECO:0000256" key="2">
    <source>
        <dbReference type="ARBA" id="ARBA00023125"/>
    </source>
</evidence>
<dbReference type="SUPFAM" id="SSF51206">
    <property type="entry name" value="cAMP-binding domain-like"/>
    <property type="match status" value="1"/>
</dbReference>
<dbReference type="SMART" id="SM00100">
    <property type="entry name" value="cNMP"/>
    <property type="match status" value="1"/>
</dbReference>
<keyword evidence="4" id="KW-0535">Nitrogen fixation</keyword>
<dbReference type="InterPro" id="IPR012318">
    <property type="entry name" value="HTH_CRP"/>
</dbReference>
<keyword evidence="1" id="KW-0805">Transcription regulation</keyword>
<dbReference type="CDD" id="cd00092">
    <property type="entry name" value="HTH_CRP"/>
    <property type="match status" value="1"/>
</dbReference>
<dbReference type="InterPro" id="IPR014710">
    <property type="entry name" value="RmlC-like_jellyroll"/>
</dbReference>
<gene>
    <name evidence="7" type="ORF">SAMN05216337_107325</name>
</gene>
<dbReference type="GO" id="GO:0005829">
    <property type="term" value="C:cytosol"/>
    <property type="evidence" value="ECO:0007669"/>
    <property type="project" value="TreeGrafter"/>
</dbReference>
<dbReference type="AlphaFoldDB" id="A0A1G7NWC9"/>
<protein>
    <submittedName>
        <fullName evidence="7">CRP/FNR family transcriptional regulator, anaerobic regulatory protein</fullName>
    </submittedName>
</protein>
<dbReference type="PANTHER" id="PTHR24567:SF75">
    <property type="entry name" value="FUMARATE AND NITRATE REDUCTION REGULATORY PROTEIN"/>
    <property type="match status" value="1"/>
</dbReference>
<dbReference type="Gene3D" id="1.10.10.10">
    <property type="entry name" value="Winged helix-like DNA-binding domain superfamily/Winged helix DNA-binding domain"/>
    <property type="match status" value="1"/>
</dbReference>
<evidence type="ECO:0000256" key="1">
    <source>
        <dbReference type="ARBA" id="ARBA00023015"/>
    </source>
</evidence>
<dbReference type="PROSITE" id="PS00042">
    <property type="entry name" value="HTH_CRP_1"/>
    <property type="match status" value="1"/>
</dbReference>
<dbReference type="InterPro" id="IPR036390">
    <property type="entry name" value="WH_DNA-bd_sf"/>
</dbReference>
<dbReference type="RefSeq" id="WP_092090237.1">
    <property type="nucleotide sequence ID" value="NZ_FMZW01000073.1"/>
</dbReference>
<dbReference type="InterPro" id="IPR018335">
    <property type="entry name" value="Tscrpt_reg_HTH_Crp-type_CS"/>
</dbReference>
<evidence type="ECO:0000313" key="7">
    <source>
        <dbReference type="EMBL" id="SDF78263.1"/>
    </source>
</evidence>
<dbReference type="PROSITE" id="PS50042">
    <property type="entry name" value="CNMP_BINDING_3"/>
    <property type="match status" value="1"/>
</dbReference>
<dbReference type="InterPro" id="IPR000595">
    <property type="entry name" value="cNMP-bd_dom"/>
</dbReference>
<dbReference type="InterPro" id="IPR036388">
    <property type="entry name" value="WH-like_DNA-bd_sf"/>
</dbReference>
<reference evidence="7 8" key="1">
    <citation type="submission" date="2016-10" db="EMBL/GenBank/DDBJ databases">
        <authorList>
            <person name="de Groot N.N."/>
        </authorList>
    </citation>
    <scope>NUCLEOTIDE SEQUENCE [LARGE SCALE GENOMIC DNA]</scope>
    <source>
        <strain evidence="7 8">R5</strain>
    </source>
</reference>
<dbReference type="GO" id="GO:0003677">
    <property type="term" value="F:DNA binding"/>
    <property type="evidence" value="ECO:0007669"/>
    <property type="project" value="UniProtKB-KW"/>
</dbReference>
<dbReference type="InterPro" id="IPR018490">
    <property type="entry name" value="cNMP-bd_dom_sf"/>
</dbReference>